<evidence type="ECO:0000313" key="16">
    <source>
        <dbReference type="EMBL" id="TNY31066.1"/>
    </source>
</evidence>
<dbReference type="CDD" id="cd16922">
    <property type="entry name" value="HATPase_EvgS-ArcB-TorS-like"/>
    <property type="match status" value="1"/>
</dbReference>
<evidence type="ECO:0000256" key="4">
    <source>
        <dbReference type="ARBA" id="ARBA00022475"/>
    </source>
</evidence>
<dbReference type="SMART" id="SM00388">
    <property type="entry name" value="HisKA"/>
    <property type="match status" value="1"/>
</dbReference>
<dbReference type="EC" id="2.7.13.3" evidence="3"/>
<dbReference type="InterPro" id="IPR004358">
    <property type="entry name" value="Sig_transdc_His_kin-like_C"/>
</dbReference>
<keyword evidence="9" id="KW-0067">ATP-binding</keyword>
<dbReference type="EMBL" id="VFFF01000003">
    <property type="protein sequence ID" value="TNY31066.1"/>
    <property type="molecule type" value="Genomic_DNA"/>
</dbReference>
<evidence type="ECO:0000256" key="5">
    <source>
        <dbReference type="ARBA" id="ARBA00022553"/>
    </source>
</evidence>
<dbReference type="Pfam" id="PF02518">
    <property type="entry name" value="HATPase_c"/>
    <property type="match status" value="1"/>
</dbReference>
<keyword evidence="7" id="KW-0547">Nucleotide-binding</keyword>
<feature type="region of interest" description="Disordered" evidence="13">
    <location>
        <begin position="515"/>
        <end position="536"/>
    </location>
</feature>
<keyword evidence="5" id="KW-0597">Phosphoprotein</keyword>
<dbReference type="InterPro" id="IPR005330">
    <property type="entry name" value="MHYT_dom"/>
</dbReference>
<evidence type="ECO:0000256" key="7">
    <source>
        <dbReference type="ARBA" id="ARBA00022741"/>
    </source>
</evidence>
<feature type="transmembrane region" description="Helical" evidence="12">
    <location>
        <begin position="139"/>
        <end position="157"/>
    </location>
</feature>
<evidence type="ECO:0000256" key="8">
    <source>
        <dbReference type="ARBA" id="ARBA00022777"/>
    </source>
</evidence>
<dbReference type="PANTHER" id="PTHR43047">
    <property type="entry name" value="TWO-COMPONENT HISTIDINE PROTEIN KINASE"/>
    <property type="match status" value="1"/>
</dbReference>
<dbReference type="InterPro" id="IPR003594">
    <property type="entry name" value="HATPase_dom"/>
</dbReference>
<feature type="transmembrane region" description="Helical" evidence="12">
    <location>
        <begin position="77"/>
        <end position="99"/>
    </location>
</feature>
<dbReference type="SUPFAM" id="SSF55874">
    <property type="entry name" value="ATPase domain of HSP90 chaperone/DNA topoisomerase II/histidine kinase"/>
    <property type="match status" value="1"/>
</dbReference>
<sequence>MTVQHDISLVVLAGILCAFGSWVTSRLYRHAGNRPTEHAIAWHLLTALTAGISIWGTHFVAMLGFRPSVPVNFDLPLTFASLLIAVAGCAVGIVFSASVKLRYASAIGGAILGLAISGMHYAGMIAYRVRGLVDWDRGYLVASILIAVVFSAVALTLGRRDGKWREYQMTGVLTLAIVSLHFTGMTAFRISPLDISGDYVNPEAFKMLALAIAGTAIVIVMGGLFSYAVENRTRMESIVELTAARNAAESASRAKSEFMSVLSHELRTPLTIVLGYAGILSQINSAQPKDAAGNPVQLHEGKVGVQAELYGQKIGTAANHLLTLINEILDYTSIELGDTKLTRTSFPVSDLLAATKDQFQVLAGEKSIRLHTECDDILVHADHRRLMQILINLVGNAVKFSGASDLHLKARRETDGFRIDVTDNGCGIDGAHIEMIFEAFQQIETADKRSSGGTGLGLAICRKLALAHGGDVTATSIVGEGTTFTLTLPESAIDGAVTSAATKVLGRALRNQKARPALPRAARSGVPGRGQTIVGG</sequence>
<gene>
    <name evidence="16" type="ORF">FHY64_17385</name>
</gene>
<proteinExistence type="predicted"/>
<evidence type="ECO:0000256" key="12">
    <source>
        <dbReference type="PROSITE-ProRule" id="PRU00244"/>
    </source>
</evidence>
<dbReference type="SMART" id="SM00387">
    <property type="entry name" value="HATPase_c"/>
    <property type="match status" value="1"/>
</dbReference>
<protein>
    <recommendedName>
        <fullName evidence="3">histidine kinase</fullName>
        <ecNumber evidence="3">2.7.13.3</ecNumber>
    </recommendedName>
</protein>
<evidence type="ECO:0000259" key="14">
    <source>
        <dbReference type="PROSITE" id="PS50109"/>
    </source>
</evidence>
<dbReference type="AlphaFoldDB" id="A0A5C5G8N7"/>
<dbReference type="SUPFAM" id="SSF47384">
    <property type="entry name" value="Homodimeric domain of signal transducing histidine kinase"/>
    <property type="match status" value="1"/>
</dbReference>
<keyword evidence="8" id="KW-0418">Kinase</keyword>
<dbReference type="Pfam" id="PF03707">
    <property type="entry name" value="MHYT"/>
    <property type="match status" value="2"/>
</dbReference>
<keyword evidence="10" id="KW-0902">Two-component regulatory system</keyword>
<keyword evidence="6" id="KW-0808">Transferase</keyword>
<evidence type="ECO:0000313" key="17">
    <source>
        <dbReference type="Proteomes" id="UP000314011"/>
    </source>
</evidence>
<name>A0A5C5G8N7_9RHOB</name>
<evidence type="ECO:0000256" key="13">
    <source>
        <dbReference type="SAM" id="MobiDB-lite"/>
    </source>
</evidence>
<keyword evidence="4" id="KW-1003">Cell membrane</keyword>
<dbReference type="InterPro" id="IPR003661">
    <property type="entry name" value="HisK_dim/P_dom"/>
</dbReference>
<evidence type="ECO:0000256" key="10">
    <source>
        <dbReference type="ARBA" id="ARBA00023012"/>
    </source>
</evidence>
<evidence type="ECO:0000259" key="15">
    <source>
        <dbReference type="PROSITE" id="PS50924"/>
    </source>
</evidence>
<dbReference type="Gene3D" id="3.30.565.10">
    <property type="entry name" value="Histidine kinase-like ATPase, C-terminal domain"/>
    <property type="match status" value="1"/>
</dbReference>
<evidence type="ECO:0000256" key="3">
    <source>
        <dbReference type="ARBA" id="ARBA00012438"/>
    </source>
</evidence>
<dbReference type="PROSITE" id="PS50924">
    <property type="entry name" value="MHYT"/>
    <property type="match status" value="1"/>
</dbReference>
<comment type="catalytic activity">
    <reaction evidence="1">
        <text>ATP + protein L-histidine = ADP + protein N-phospho-L-histidine.</text>
        <dbReference type="EC" id="2.7.13.3"/>
    </reaction>
</comment>
<dbReference type="InterPro" id="IPR036890">
    <property type="entry name" value="HATPase_C_sf"/>
</dbReference>
<dbReference type="OrthoDB" id="9801651at2"/>
<dbReference type="InterPro" id="IPR036097">
    <property type="entry name" value="HisK_dim/P_sf"/>
</dbReference>
<feature type="transmembrane region" description="Helical" evidence="12">
    <location>
        <begin position="208"/>
        <end position="229"/>
    </location>
</feature>
<evidence type="ECO:0000256" key="1">
    <source>
        <dbReference type="ARBA" id="ARBA00000085"/>
    </source>
</evidence>
<dbReference type="InterPro" id="IPR005467">
    <property type="entry name" value="His_kinase_dom"/>
</dbReference>
<feature type="transmembrane region" description="Helical" evidence="12">
    <location>
        <begin position="106"/>
        <end position="127"/>
    </location>
</feature>
<dbReference type="GO" id="GO:0005524">
    <property type="term" value="F:ATP binding"/>
    <property type="evidence" value="ECO:0007669"/>
    <property type="project" value="UniProtKB-KW"/>
</dbReference>
<keyword evidence="12" id="KW-1133">Transmembrane helix</keyword>
<comment type="subcellular location">
    <subcellularLocation>
        <location evidence="2">Cell membrane</location>
    </subcellularLocation>
</comment>
<dbReference type="PRINTS" id="PR00344">
    <property type="entry name" value="BCTRLSENSOR"/>
</dbReference>
<dbReference type="CDD" id="cd00082">
    <property type="entry name" value="HisKA"/>
    <property type="match status" value="1"/>
</dbReference>
<feature type="transmembrane region" description="Helical" evidence="12">
    <location>
        <begin position="169"/>
        <end position="188"/>
    </location>
</feature>
<keyword evidence="11 12" id="KW-0472">Membrane</keyword>
<dbReference type="PROSITE" id="PS50109">
    <property type="entry name" value="HIS_KIN"/>
    <property type="match status" value="1"/>
</dbReference>
<dbReference type="GO" id="GO:0000155">
    <property type="term" value="F:phosphorelay sensor kinase activity"/>
    <property type="evidence" value="ECO:0007669"/>
    <property type="project" value="InterPro"/>
</dbReference>
<dbReference type="Pfam" id="PF00512">
    <property type="entry name" value="HisKA"/>
    <property type="match status" value="1"/>
</dbReference>
<evidence type="ECO:0000256" key="9">
    <source>
        <dbReference type="ARBA" id="ARBA00022840"/>
    </source>
</evidence>
<evidence type="ECO:0000256" key="11">
    <source>
        <dbReference type="ARBA" id="ARBA00023136"/>
    </source>
</evidence>
<feature type="transmembrane region" description="Helical" evidence="12">
    <location>
        <begin position="6"/>
        <end position="28"/>
    </location>
</feature>
<dbReference type="Proteomes" id="UP000314011">
    <property type="component" value="Unassembled WGS sequence"/>
</dbReference>
<feature type="domain" description="MHYT" evidence="15">
    <location>
        <begin position="5"/>
        <end position="191"/>
    </location>
</feature>
<evidence type="ECO:0000256" key="2">
    <source>
        <dbReference type="ARBA" id="ARBA00004236"/>
    </source>
</evidence>
<dbReference type="GO" id="GO:0005886">
    <property type="term" value="C:plasma membrane"/>
    <property type="evidence" value="ECO:0007669"/>
    <property type="project" value="UniProtKB-SubCell"/>
</dbReference>
<feature type="transmembrane region" description="Helical" evidence="12">
    <location>
        <begin position="40"/>
        <end position="65"/>
    </location>
</feature>
<organism evidence="16 17">
    <name type="scientific">Pelagovum pacificum</name>
    <dbReference type="NCBI Taxonomy" id="2588711"/>
    <lineage>
        <taxon>Bacteria</taxon>
        <taxon>Pseudomonadati</taxon>
        <taxon>Pseudomonadota</taxon>
        <taxon>Alphaproteobacteria</taxon>
        <taxon>Rhodobacterales</taxon>
        <taxon>Paracoccaceae</taxon>
        <taxon>Pelagovum</taxon>
    </lineage>
</organism>
<comment type="caution">
    <text evidence="16">The sequence shown here is derived from an EMBL/GenBank/DDBJ whole genome shotgun (WGS) entry which is preliminary data.</text>
</comment>
<keyword evidence="17" id="KW-1185">Reference proteome</keyword>
<reference evidence="16 17" key="1">
    <citation type="submission" date="2019-06" db="EMBL/GenBank/DDBJ databases">
        <title>Genome of new Rhodobacteraceae sp. SM1903.</title>
        <authorList>
            <person name="Ren X."/>
        </authorList>
    </citation>
    <scope>NUCLEOTIDE SEQUENCE [LARGE SCALE GENOMIC DNA]</scope>
    <source>
        <strain evidence="16 17">SM1903</strain>
    </source>
</reference>
<dbReference type="Gene3D" id="1.10.287.130">
    <property type="match status" value="1"/>
</dbReference>
<accession>A0A5C5G8N7</accession>
<dbReference type="FunFam" id="3.30.565.10:FF:000023">
    <property type="entry name" value="PAS domain-containing sensor histidine kinase"/>
    <property type="match status" value="1"/>
</dbReference>
<evidence type="ECO:0000256" key="6">
    <source>
        <dbReference type="ARBA" id="ARBA00022679"/>
    </source>
</evidence>
<keyword evidence="12" id="KW-0812">Transmembrane</keyword>
<feature type="domain" description="Histidine kinase" evidence="14">
    <location>
        <begin position="261"/>
        <end position="492"/>
    </location>
</feature>